<protein>
    <submittedName>
        <fullName evidence="1">Uncharacterized protein</fullName>
    </submittedName>
</protein>
<comment type="caution">
    <text evidence="1">The sequence shown here is derived from an EMBL/GenBank/DDBJ whole genome shotgun (WGS) entry which is preliminary data.</text>
</comment>
<keyword evidence="2" id="KW-1185">Reference proteome</keyword>
<proteinExistence type="predicted"/>
<accession>A0ACC0KC28</accession>
<evidence type="ECO:0000313" key="1">
    <source>
        <dbReference type="EMBL" id="KAI8433817.1"/>
    </source>
</evidence>
<name>A0ACC0KC28_CHOFU</name>
<reference evidence="1 2" key="1">
    <citation type="journal article" date="2022" name="Genome Biol. Evol.">
        <title>The Spruce Budworm Genome: Reconstructing the Evolutionary History of Antifreeze Proteins.</title>
        <authorList>
            <person name="Beliveau C."/>
            <person name="Gagne P."/>
            <person name="Picq S."/>
            <person name="Vernygora O."/>
            <person name="Keeling C.I."/>
            <person name="Pinkney K."/>
            <person name="Doucet D."/>
            <person name="Wen F."/>
            <person name="Johnston J.S."/>
            <person name="Maaroufi H."/>
            <person name="Boyle B."/>
            <person name="Laroche J."/>
            <person name="Dewar K."/>
            <person name="Juretic N."/>
            <person name="Blackburn G."/>
            <person name="Nisole A."/>
            <person name="Brunet B."/>
            <person name="Brandao M."/>
            <person name="Lumley L."/>
            <person name="Duan J."/>
            <person name="Quan G."/>
            <person name="Lucarotti C.J."/>
            <person name="Roe A.D."/>
            <person name="Sperling F.A.H."/>
            <person name="Levesque R.C."/>
            <person name="Cusson M."/>
        </authorList>
    </citation>
    <scope>NUCLEOTIDE SEQUENCE [LARGE SCALE GENOMIC DNA]</scope>
    <source>
        <strain evidence="1">Glfc:IPQL:Cfum</strain>
    </source>
</reference>
<dbReference type="Proteomes" id="UP001064048">
    <property type="component" value="Chromosome 29"/>
</dbReference>
<sequence length="874" mass="96793">MAAYDWPVDTENLPVMNIVTPRNVDMCGIFGISVEPSFALAPRTECLDTECDEISDEDTRNFIQQVTKLKNDLVTNKKYSPLKGKTDDAAKWNEWIEACDTPHYFTNTWVFSECYVYRRIQDACDQTKTLGKFDAFDAQKEQSFKTGEEAMCVVAEKVVTMLDASDKDKRKADFITLLKVIRPSRWWTSYAALADPRSPFEDSSAPTTICSPCYMACPLPLQQANSLGYICLWSNKCDLSLSLGEPVGLPPPSPPPSPTAASAPKPPPEPPKDAKGKSATKLENVPPPPPMDPFQLIIEYKDKILVDDSGKIADQVVVKAENMAKLIANAQLEAAAAAAAAAAAGKGKGKPPPPPAPEPPPEGEEPPPPVPCPAKVCVPSAVLFAAEGQPPPEPEPPRNITSEGLRKLGEQWKQFVADGTFVVMCDDFWTSPHCYKDMKRYDYWMYRKLQFACAVLFKGDLNYRKLLGERNCSPVAGFEPSLQGFIPAPILALRTVKADLICGLPKGKFEAINKIDPDWMRKGDYGIVPAPAPASVGPYSIVPLPLLGMAYRFVLLLPLVNARFDINIGSHQRTDSKGVHVSFNGRAIDIISDKERSSFGLSDQSVKDGAELYFGKRPTDVYFHSPTPENVYETYQWEQVSRTITANEGKLINVATKHEVIAHQAFENLEAVDIIVNVAMSRSVENKVSITWNTGAELTVSDNTKMNLAVKYRSLEMNLHTNLYEDLEKTEAVPFGNGCFLNITLQPGKSIMSELHATKVVARTELDYEARLHGVVAAYYAEKYKEHNYWALDVAAIMEYAELRNSIVAQQNVVSQFYEEPKLIVRDRENGNLIFKGVIQFCAKAEPLKIADRPCSHYCGACMGITCPEEGAFW</sequence>
<organism evidence="1 2">
    <name type="scientific">Choristoneura fumiferana</name>
    <name type="common">Spruce budworm moth</name>
    <name type="synonym">Archips fumiferana</name>
    <dbReference type="NCBI Taxonomy" id="7141"/>
    <lineage>
        <taxon>Eukaryota</taxon>
        <taxon>Metazoa</taxon>
        <taxon>Ecdysozoa</taxon>
        <taxon>Arthropoda</taxon>
        <taxon>Hexapoda</taxon>
        <taxon>Insecta</taxon>
        <taxon>Pterygota</taxon>
        <taxon>Neoptera</taxon>
        <taxon>Endopterygota</taxon>
        <taxon>Lepidoptera</taxon>
        <taxon>Glossata</taxon>
        <taxon>Ditrysia</taxon>
        <taxon>Tortricoidea</taxon>
        <taxon>Tortricidae</taxon>
        <taxon>Tortricinae</taxon>
        <taxon>Choristoneura</taxon>
    </lineage>
</organism>
<evidence type="ECO:0000313" key="2">
    <source>
        <dbReference type="Proteomes" id="UP001064048"/>
    </source>
</evidence>
<gene>
    <name evidence="1" type="ORF">MSG28_015781</name>
</gene>
<dbReference type="EMBL" id="CM046129">
    <property type="protein sequence ID" value="KAI8433817.1"/>
    <property type="molecule type" value="Genomic_DNA"/>
</dbReference>